<dbReference type="PANTHER" id="PTHR46148:SF44">
    <property type="entry name" value="GAG-POL POLYPROTEIN"/>
    <property type="match status" value="1"/>
</dbReference>
<dbReference type="STRING" id="3635.A0A1U8I4Z6"/>
<evidence type="ECO:0000313" key="3">
    <source>
        <dbReference type="RefSeq" id="XP_016673286.1"/>
    </source>
</evidence>
<protein>
    <recommendedName>
        <fullName evidence="1">Tf2-1-like SH3-like domain-containing protein</fullName>
    </recommendedName>
</protein>
<proteinExistence type="predicted"/>
<dbReference type="Pfam" id="PF24626">
    <property type="entry name" value="SH3_Tf2-1"/>
    <property type="match status" value="1"/>
</dbReference>
<evidence type="ECO:0000259" key="1">
    <source>
        <dbReference type="Pfam" id="PF24626"/>
    </source>
</evidence>
<dbReference type="SUPFAM" id="SSF54160">
    <property type="entry name" value="Chromo domain-like"/>
    <property type="match status" value="1"/>
</dbReference>
<dbReference type="Proteomes" id="UP000818029">
    <property type="component" value="Chromosome D09"/>
</dbReference>
<dbReference type="GeneID" id="107892745"/>
<evidence type="ECO:0000313" key="2">
    <source>
        <dbReference type="Proteomes" id="UP000818029"/>
    </source>
</evidence>
<reference evidence="3" key="2">
    <citation type="submission" date="2025-08" db="UniProtKB">
        <authorList>
            <consortium name="RefSeq"/>
        </authorList>
    </citation>
    <scope>IDENTIFICATION</scope>
</reference>
<feature type="domain" description="Tf2-1-like SH3-like" evidence="1">
    <location>
        <begin position="53"/>
        <end position="116"/>
    </location>
</feature>
<dbReference type="KEGG" id="ghi:107892745"/>
<sequence length="196" mass="23259">MTPDEALYRRKCRTLLCWTQDKVRLIRYCLKAAFDRNKSYLNLKRRDIEYFVGDYAFLKVSPLKKVHRFGCKGKFSPGFIGSYRILKCVRSISYQLELPLELNGTQDVFHASMLRQNRSDPSHIVSINEIEVRLNLSFEEEPVQILDRVFKLLRRRSIHFVKVLWQNHGTKDATWEPKDLIQQQHPHLFESSKFKG</sequence>
<dbReference type="PaxDb" id="3635-A0A1U8I4Z6"/>
<name>A0A1U8I4Z6_GOSHI</name>
<dbReference type="InterPro" id="IPR016197">
    <property type="entry name" value="Chromo-like_dom_sf"/>
</dbReference>
<dbReference type="InterPro" id="IPR056924">
    <property type="entry name" value="SH3_Tf2-1"/>
</dbReference>
<dbReference type="RefSeq" id="XP_016673286.1">
    <property type="nucleotide sequence ID" value="XM_016817797.1"/>
</dbReference>
<keyword evidence="2" id="KW-1185">Reference proteome</keyword>
<accession>A0A1U8I4Z6</accession>
<gene>
    <name evidence="3" type="primary">LOC107892745</name>
</gene>
<organism evidence="2 3">
    <name type="scientific">Gossypium hirsutum</name>
    <name type="common">Upland cotton</name>
    <name type="synonym">Gossypium mexicanum</name>
    <dbReference type="NCBI Taxonomy" id="3635"/>
    <lineage>
        <taxon>Eukaryota</taxon>
        <taxon>Viridiplantae</taxon>
        <taxon>Streptophyta</taxon>
        <taxon>Embryophyta</taxon>
        <taxon>Tracheophyta</taxon>
        <taxon>Spermatophyta</taxon>
        <taxon>Magnoliopsida</taxon>
        <taxon>eudicotyledons</taxon>
        <taxon>Gunneridae</taxon>
        <taxon>Pentapetalae</taxon>
        <taxon>rosids</taxon>
        <taxon>malvids</taxon>
        <taxon>Malvales</taxon>
        <taxon>Malvaceae</taxon>
        <taxon>Malvoideae</taxon>
        <taxon>Gossypium</taxon>
    </lineage>
</organism>
<dbReference type="PANTHER" id="PTHR46148">
    <property type="entry name" value="CHROMO DOMAIN-CONTAINING PROTEIN"/>
    <property type="match status" value="1"/>
</dbReference>
<dbReference type="AlphaFoldDB" id="A0A1U8I4Z6"/>
<reference evidence="2" key="1">
    <citation type="journal article" date="2020" name="Nat. Genet.">
        <title>Genomic diversifications of five Gossypium allopolyploid species and their impact on cotton improvement.</title>
        <authorList>
            <person name="Chen Z.J."/>
            <person name="Sreedasyam A."/>
            <person name="Ando A."/>
            <person name="Song Q."/>
            <person name="De Santiago L.M."/>
            <person name="Hulse-Kemp A.M."/>
            <person name="Ding M."/>
            <person name="Ye W."/>
            <person name="Kirkbride R.C."/>
            <person name="Jenkins J."/>
            <person name="Plott C."/>
            <person name="Lovell J."/>
            <person name="Lin Y.M."/>
            <person name="Vaughn R."/>
            <person name="Liu B."/>
            <person name="Simpson S."/>
            <person name="Scheffler B.E."/>
            <person name="Wen L."/>
            <person name="Saski C.A."/>
            <person name="Grover C.E."/>
            <person name="Hu G."/>
            <person name="Conover J.L."/>
            <person name="Carlson J.W."/>
            <person name="Shu S."/>
            <person name="Boston L.B."/>
            <person name="Williams M."/>
            <person name="Peterson D.G."/>
            <person name="McGee K."/>
            <person name="Jones D.C."/>
            <person name="Wendel J.F."/>
            <person name="Stelly D.M."/>
            <person name="Grimwood J."/>
            <person name="Schmutz J."/>
        </authorList>
    </citation>
    <scope>NUCLEOTIDE SEQUENCE [LARGE SCALE GENOMIC DNA]</scope>
    <source>
        <strain evidence="2">cv. TM-1</strain>
    </source>
</reference>